<name>A0ACB0K641_TRIPR</name>
<keyword evidence="2" id="KW-1185">Reference proteome</keyword>
<accession>A0ACB0K641</accession>
<gene>
    <name evidence="1" type="ORF">MILVUS5_LOCUS19209</name>
</gene>
<evidence type="ECO:0000313" key="2">
    <source>
        <dbReference type="Proteomes" id="UP001177021"/>
    </source>
</evidence>
<organism evidence="1 2">
    <name type="scientific">Trifolium pratense</name>
    <name type="common">Red clover</name>
    <dbReference type="NCBI Taxonomy" id="57577"/>
    <lineage>
        <taxon>Eukaryota</taxon>
        <taxon>Viridiplantae</taxon>
        <taxon>Streptophyta</taxon>
        <taxon>Embryophyta</taxon>
        <taxon>Tracheophyta</taxon>
        <taxon>Spermatophyta</taxon>
        <taxon>Magnoliopsida</taxon>
        <taxon>eudicotyledons</taxon>
        <taxon>Gunneridae</taxon>
        <taxon>Pentapetalae</taxon>
        <taxon>rosids</taxon>
        <taxon>fabids</taxon>
        <taxon>Fabales</taxon>
        <taxon>Fabaceae</taxon>
        <taxon>Papilionoideae</taxon>
        <taxon>50 kb inversion clade</taxon>
        <taxon>NPAAA clade</taxon>
        <taxon>Hologalegina</taxon>
        <taxon>IRL clade</taxon>
        <taxon>Trifolieae</taxon>
        <taxon>Trifolium</taxon>
    </lineage>
</organism>
<proteinExistence type="predicted"/>
<protein>
    <submittedName>
        <fullName evidence="1">Uncharacterized protein</fullName>
    </submittedName>
</protein>
<reference evidence="1" key="1">
    <citation type="submission" date="2023-10" db="EMBL/GenBank/DDBJ databases">
        <authorList>
            <person name="Rodriguez Cubillos JULIANA M."/>
            <person name="De Vega J."/>
        </authorList>
    </citation>
    <scope>NUCLEOTIDE SEQUENCE</scope>
</reference>
<evidence type="ECO:0000313" key="1">
    <source>
        <dbReference type="EMBL" id="CAJ2651599.1"/>
    </source>
</evidence>
<dbReference type="EMBL" id="CASHSV030000141">
    <property type="protein sequence ID" value="CAJ2651599.1"/>
    <property type="molecule type" value="Genomic_DNA"/>
</dbReference>
<dbReference type="Proteomes" id="UP001177021">
    <property type="component" value="Unassembled WGS sequence"/>
</dbReference>
<sequence>MRNYGQLARWQNNVLYRVKSRVLILVITGGDVIYVHTSPSGSILLLFSHSLFPWLLWYMLRFDLLLAGFYLGVCCSFLMIAATNDLYQLFFQFPFDYIYSFFI</sequence>
<comment type="caution">
    <text evidence="1">The sequence shown here is derived from an EMBL/GenBank/DDBJ whole genome shotgun (WGS) entry which is preliminary data.</text>
</comment>